<dbReference type="PANTHER" id="PTHR11051:SF8">
    <property type="entry name" value="PROTEIN-GLUCOSYLGALACTOSYLHYDROXYLYSINE GLUCOSIDASE"/>
    <property type="match status" value="1"/>
</dbReference>
<feature type="domain" description="Glycoside hydrolase family 65 N-terminal" evidence="8">
    <location>
        <begin position="5"/>
        <end position="232"/>
    </location>
</feature>
<proteinExistence type="inferred from homology"/>
<accession>A0A854WFY6</accession>
<dbReference type="Gene3D" id="2.60.420.10">
    <property type="entry name" value="Maltose phosphorylase, domain 3"/>
    <property type="match status" value="1"/>
</dbReference>
<name>A0A854WFY6_9STRE</name>
<feature type="binding site" evidence="5">
    <location>
        <begin position="550"/>
        <end position="551"/>
    </location>
    <ligand>
        <name>substrate</name>
    </ligand>
</feature>
<dbReference type="InterPro" id="IPR008928">
    <property type="entry name" value="6-hairpin_glycosidase_sf"/>
</dbReference>
<evidence type="ECO:0000256" key="4">
    <source>
        <dbReference type="PIRSR" id="PIRSR036289-50"/>
    </source>
</evidence>
<dbReference type="Gene3D" id="2.70.98.40">
    <property type="entry name" value="Glycoside hydrolase, family 65, N-terminal domain"/>
    <property type="match status" value="1"/>
</dbReference>
<dbReference type="EMBL" id="NSGR01000004">
    <property type="protein sequence ID" value="PCH13717.1"/>
    <property type="molecule type" value="Genomic_DNA"/>
</dbReference>
<comment type="similarity">
    <text evidence="1">Belongs to the glycosyl hydrolase 65 family.</text>
</comment>
<dbReference type="InterPro" id="IPR011013">
    <property type="entry name" value="Gal_mutarotase_sf_dom"/>
</dbReference>
<dbReference type="SUPFAM" id="SSF74650">
    <property type="entry name" value="Galactose mutarotase-like"/>
    <property type="match status" value="1"/>
</dbReference>
<dbReference type="PIRSF" id="PIRSF036289">
    <property type="entry name" value="Glycosyl_hydrolase_malt_phosph"/>
    <property type="match status" value="1"/>
</dbReference>
<feature type="domain" description="Glycoside hydrolase family 65 C-terminal" evidence="7">
    <location>
        <begin position="650"/>
        <end position="706"/>
    </location>
</feature>
<dbReference type="Pfam" id="PF03632">
    <property type="entry name" value="Glyco_hydro_65m"/>
    <property type="match status" value="1"/>
</dbReference>
<evidence type="ECO:0000256" key="5">
    <source>
        <dbReference type="PIRSR" id="PIRSR036289-51"/>
    </source>
</evidence>
<evidence type="ECO:0000256" key="3">
    <source>
        <dbReference type="ARBA" id="ARBA00022679"/>
    </source>
</evidence>
<reference evidence="9 10" key="1">
    <citation type="submission" date="2016-06" db="EMBL/GenBank/DDBJ databases">
        <authorList>
            <person name="Haines A.N."/>
            <person name="Council K.R."/>
        </authorList>
    </citation>
    <scope>NUCLEOTIDE SEQUENCE [LARGE SCALE GENOMIC DNA]</scope>
    <source>
        <strain evidence="9 10">SP158-29</strain>
    </source>
</reference>
<gene>
    <name evidence="9" type="primary">kojP</name>
    <name evidence="9" type="ORF">A9Y57_00351</name>
</gene>
<feature type="binding site" evidence="5">
    <location>
        <begin position="314"/>
        <end position="315"/>
    </location>
    <ligand>
        <name>substrate</name>
    </ligand>
</feature>
<sequence length="715" mass="81910">MRITEKIFNIDFLNTIASQMVLGNGEIGIRGCHEEDYDNQDRGFFMNGIFNKPFGVNISELVNLPDVTKFQLIIDGEYFSLLNQKILSFDRYLDFSTGELRRIVKFQLNSGKNVTYLSKKLVSQKSNYFVQKIEIFSNDAPLKIKVVTGLNAQVSNYGAQHLVEKEIRVFNNNHIQANYETTSSKETVGYNIFFNKEGILQSKNRQVTAKFDKELTEGEHFQLEKFTHISSSLFSEGNPLSKIISYDEIYNQSVSYWKTFWEKNRVIVSGDQKSQDAIDFSIYHLNIMTPRGDNRLSVGAKGLTGLGYKGHVFWDTEIFILPFFLHTNPEIARNLLVYRFKNIQGAWNKAKKKGYKGALFPWESAFSGDEETPEFAAINIKTGLRQKVSSGDAEHHIVADIAFAVYDYYQSTHDETFMKEVGFQLIQETAAFWLSRCENVNGRFEIHSVIGPDEYTEYINNNAYTNYLAHFNVLLAQSYSLGDYEFQKRCKVFLENIYLPNINSNGILPQDDSFLSKPSINLSRYKATQGSQAILLDYSRQEVNEMQILKQADVMMLMYLFSNLFSLKEIENNFNYYEERTIHDSSLSKAIHAIHAIRLDQLKLGQSLFEEATEIDLGTNPHSSDEGLHAAALASVWHVIVFGFAGIKKDKILEINPKLPENWTKLSFPFNWHGKDLLISISQNKLSITSDSDISVEIKVNGKNVVIEHSFLMQF</sequence>
<organism evidence="9 10">
    <name type="scientific">Streptococcus parauberis</name>
    <dbReference type="NCBI Taxonomy" id="1348"/>
    <lineage>
        <taxon>Bacteria</taxon>
        <taxon>Bacillati</taxon>
        <taxon>Bacillota</taxon>
        <taxon>Bacilli</taxon>
        <taxon>Lactobacillales</taxon>
        <taxon>Streptococcaceae</taxon>
        <taxon>Streptococcus</taxon>
    </lineage>
</organism>
<feature type="domain" description="Glycoside hydrolase family 65 central catalytic" evidence="6">
    <location>
        <begin position="280"/>
        <end position="637"/>
    </location>
</feature>
<dbReference type="PANTHER" id="PTHR11051">
    <property type="entry name" value="GLYCOSYL HYDROLASE-RELATED"/>
    <property type="match status" value="1"/>
</dbReference>
<dbReference type="GO" id="GO:0005975">
    <property type="term" value="P:carbohydrate metabolic process"/>
    <property type="evidence" value="ECO:0007669"/>
    <property type="project" value="InterPro"/>
</dbReference>
<dbReference type="InterPro" id="IPR005194">
    <property type="entry name" value="Glyco_hydro_65_C"/>
</dbReference>
<dbReference type="InterPro" id="IPR017045">
    <property type="entry name" value="Malt_Pase/Glycosyl_Hdrlase"/>
</dbReference>
<dbReference type="SUPFAM" id="SSF48208">
    <property type="entry name" value="Six-hairpin glycosidases"/>
    <property type="match status" value="1"/>
</dbReference>
<dbReference type="RefSeq" id="WP_096633320.1">
    <property type="nucleotide sequence ID" value="NZ_NSGR01000004.1"/>
</dbReference>
<dbReference type="Pfam" id="PF03636">
    <property type="entry name" value="Glyco_hydro_65N"/>
    <property type="match status" value="1"/>
</dbReference>
<dbReference type="GO" id="GO:0030246">
    <property type="term" value="F:carbohydrate binding"/>
    <property type="evidence" value="ECO:0007669"/>
    <property type="project" value="InterPro"/>
</dbReference>
<evidence type="ECO:0000256" key="2">
    <source>
        <dbReference type="ARBA" id="ARBA00022676"/>
    </source>
</evidence>
<evidence type="ECO:0000256" key="1">
    <source>
        <dbReference type="ARBA" id="ARBA00006768"/>
    </source>
</evidence>
<dbReference type="InterPro" id="IPR012341">
    <property type="entry name" value="6hp_glycosidase-like_sf"/>
</dbReference>
<dbReference type="AlphaFoldDB" id="A0A854WFY6"/>
<dbReference type="InterPro" id="IPR005195">
    <property type="entry name" value="Glyco_hydro_65_M"/>
</dbReference>
<comment type="caution">
    <text evidence="9">The sequence shown here is derived from an EMBL/GenBank/DDBJ whole genome shotgun (WGS) entry which is preliminary data.</text>
</comment>
<evidence type="ECO:0000259" key="7">
    <source>
        <dbReference type="Pfam" id="PF03633"/>
    </source>
</evidence>
<evidence type="ECO:0000313" key="9">
    <source>
        <dbReference type="EMBL" id="PCH13717.1"/>
    </source>
</evidence>
<dbReference type="Proteomes" id="UP000217465">
    <property type="component" value="Unassembled WGS sequence"/>
</dbReference>
<dbReference type="GO" id="GO:0004553">
    <property type="term" value="F:hydrolase activity, hydrolyzing O-glycosyl compounds"/>
    <property type="evidence" value="ECO:0007669"/>
    <property type="project" value="TreeGrafter"/>
</dbReference>
<dbReference type="InterPro" id="IPR005196">
    <property type="entry name" value="Glyco_hydro_65_N"/>
</dbReference>
<dbReference type="Pfam" id="PF03633">
    <property type="entry name" value="Glyco_hydro_65C"/>
    <property type="match status" value="1"/>
</dbReference>
<evidence type="ECO:0000313" key="10">
    <source>
        <dbReference type="Proteomes" id="UP000217465"/>
    </source>
</evidence>
<feature type="active site" description="Proton donor" evidence="4">
    <location>
        <position position="454"/>
    </location>
</feature>
<protein>
    <submittedName>
        <fullName evidence="9">Kojibiose phosphorylase</fullName>
    </submittedName>
</protein>
<evidence type="ECO:0000259" key="6">
    <source>
        <dbReference type="Pfam" id="PF03632"/>
    </source>
</evidence>
<dbReference type="GO" id="GO:0016757">
    <property type="term" value="F:glycosyltransferase activity"/>
    <property type="evidence" value="ECO:0007669"/>
    <property type="project" value="UniProtKB-KW"/>
</dbReference>
<keyword evidence="2" id="KW-0328">Glycosyltransferase</keyword>
<evidence type="ECO:0000259" key="8">
    <source>
        <dbReference type="Pfam" id="PF03636"/>
    </source>
</evidence>
<dbReference type="InterPro" id="IPR037018">
    <property type="entry name" value="GH65_N"/>
</dbReference>
<keyword evidence="3" id="KW-0808">Transferase</keyword>
<dbReference type="Gene3D" id="1.50.10.10">
    <property type="match status" value="1"/>
</dbReference>